<evidence type="ECO:0000313" key="6">
    <source>
        <dbReference type="EMBL" id="RKQ88638.1"/>
    </source>
</evidence>
<keyword evidence="4 6" id="KW-0067">ATP-binding</keyword>
<dbReference type="RefSeq" id="WP_121443557.1">
    <property type="nucleotide sequence ID" value="NZ_RBIJ01000001.1"/>
</dbReference>
<evidence type="ECO:0000256" key="1">
    <source>
        <dbReference type="ARBA" id="ARBA00005417"/>
    </source>
</evidence>
<accession>A0A660L5E7</accession>
<name>A0A660L5E7_9BACL</name>
<dbReference type="InterPro" id="IPR003439">
    <property type="entry name" value="ABC_transporter-like_ATP-bd"/>
</dbReference>
<dbReference type="AlphaFoldDB" id="A0A660L5E7"/>
<protein>
    <submittedName>
        <fullName evidence="6">Iron complex transport system ATP-binding protein</fullName>
    </submittedName>
</protein>
<dbReference type="PROSITE" id="PS00211">
    <property type="entry name" value="ABC_TRANSPORTER_1"/>
    <property type="match status" value="1"/>
</dbReference>
<dbReference type="Proteomes" id="UP000267019">
    <property type="component" value="Unassembled WGS sequence"/>
</dbReference>
<dbReference type="SMART" id="SM00382">
    <property type="entry name" value="AAA"/>
    <property type="match status" value="1"/>
</dbReference>
<dbReference type="InterPro" id="IPR003593">
    <property type="entry name" value="AAA+_ATPase"/>
</dbReference>
<comment type="similarity">
    <text evidence="1">Belongs to the ABC transporter superfamily.</text>
</comment>
<evidence type="ECO:0000256" key="2">
    <source>
        <dbReference type="ARBA" id="ARBA00022448"/>
    </source>
</evidence>
<gene>
    <name evidence="6" type="ORF">C7438_0277</name>
</gene>
<dbReference type="Pfam" id="PF00005">
    <property type="entry name" value="ABC_tran"/>
    <property type="match status" value="1"/>
</dbReference>
<keyword evidence="3" id="KW-0547">Nucleotide-binding</keyword>
<dbReference type="EMBL" id="RBIJ01000001">
    <property type="protein sequence ID" value="RKQ88638.1"/>
    <property type="molecule type" value="Genomic_DNA"/>
</dbReference>
<feature type="domain" description="ABC transporter" evidence="5">
    <location>
        <begin position="3"/>
        <end position="236"/>
    </location>
</feature>
<dbReference type="CDD" id="cd03214">
    <property type="entry name" value="ABC_Iron-Siderophores_B12_Hemin"/>
    <property type="match status" value="1"/>
</dbReference>
<evidence type="ECO:0000259" key="5">
    <source>
        <dbReference type="PROSITE" id="PS50893"/>
    </source>
</evidence>
<dbReference type="GO" id="GO:0005524">
    <property type="term" value="F:ATP binding"/>
    <property type="evidence" value="ECO:0007669"/>
    <property type="project" value="UniProtKB-KW"/>
</dbReference>
<evidence type="ECO:0000313" key="7">
    <source>
        <dbReference type="Proteomes" id="UP000267019"/>
    </source>
</evidence>
<evidence type="ECO:0000256" key="4">
    <source>
        <dbReference type="ARBA" id="ARBA00022840"/>
    </source>
</evidence>
<organism evidence="6 7">
    <name type="scientific">Brockia lithotrophica</name>
    <dbReference type="NCBI Taxonomy" id="933949"/>
    <lineage>
        <taxon>Bacteria</taxon>
        <taxon>Bacillati</taxon>
        <taxon>Bacillota</taxon>
        <taxon>Bacilli</taxon>
        <taxon>Bacillales</taxon>
        <taxon>Bacillales Family X. Incertae Sedis</taxon>
        <taxon>Brockia</taxon>
    </lineage>
</organism>
<comment type="caution">
    <text evidence="6">The sequence shown here is derived from an EMBL/GenBank/DDBJ whole genome shotgun (WGS) entry which is preliminary data.</text>
</comment>
<dbReference type="InterPro" id="IPR050153">
    <property type="entry name" value="Metal_Ion_Import_ABC"/>
</dbReference>
<keyword evidence="2" id="KW-0813">Transport</keyword>
<dbReference type="PANTHER" id="PTHR42734:SF6">
    <property type="entry name" value="MOLYBDATE IMPORT ATP-BINDING PROTEIN MOLC"/>
    <property type="match status" value="1"/>
</dbReference>
<proteinExistence type="inferred from homology"/>
<dbReference type="OrthoDB" id="9799337at2"/>
<reference evidence="6 7" key="1">
    <citation type="submission" date="2018-10" db="EMBL/GenBank/DDBJ databases">
        <title>Genomic Encyclopedia of Type Strains, Phase IV (KMG-IV): sequencing the most valuable type-strain genomes for metagenomic binning, comparative biology and taxonomic classification.</title>
        <authorList>
            <person name="Goeker M."/>
        </authorList>
    </citation>
    <scope>NUCLEOTIDE SEQUENCE [LARGE SCALE GENOMIC DNA]</scope>
    <source>
        <strain evidence="6 7">DSM 22653</strain>
    </source>
</reference>
<sequence>MILRVDDVAFRYRSVPVLDGVSFSLNRGEVLAVLGNNGAGKSTLIKVINKILRPQRGTAYVDGKDVRSLTLLEIAQKVAYVSQRNESPRFTVFDAVLLGRKPYIKWDVTERDIQIVEDVLRRMRLEDYALRYLTELSGGELQKVVIARALAQEPEVLLFDEPTNNLDLRNQLEVLSIMRDLVKERKIAGVVVLHDLNLALRFADKFLFLKDRKVYAAGGPEVMAPEVIRAVYGVSVVVTHVSGIPVIVPLEAEQPSLPEREGASIRGDGAEDEAKLQAAAAETAMSALDGRRRRA</sequence>
<dbReference type="FunFam" id="3.40.50.300:FF:000134">
    <property type="entry name" value="Iron-enterobactin ABC transporter ATP-binding protein"/>
    <property type="match status" value="1"/>
</dbReference>
<dbReference type="SUPFAM" id="SSF52540">
    <property type="entry name" value="P-loop containing nucleoside triphosphate hydrolases"/>
    <property type="match status" value="1"/>
</dbReference>
<dbReference type="PROSITE" id="PS50893">
    <property type="entry name" value="ABC_TRANSPORTER_2"/>
    <property type="match status" value="1"/>
</dbReference>
<dbReference type="Gene3D" id="3.40.50.300">
    <property type="entry name" value="P-loop containing nucleotide triphosphate hydrolases"/>
    <property type="match status" value="1"/>
</dbReference>
<keyword evidence="7" id="KW-1185">Reference proteome</keyword>
<evidence type="ECO:0000256" key="3">
    <source>
        <dbReference type="ARBA" id="ARBA00022741"/>
    </source>
</evidence>
<dbReference type="GO" id="GO:0016887">
    <property type="term" value="F:ATP hydrolysis activity"/>
    <property type="evidence" value="ECO:0007669"/>
    <property type="project" value="InterPro"/>
</dbReference>
<dbReference type="InterPro" id="IPR027417">
    <property type="entry name" value="P-loop_NTPase"/>
</dbReference>
<dbReference type="PANTHER" id="PTHR42734">
    <property type="entry name" value="METAL TRANSPORT SYSTEM ATP-BINDING PROTEIN TM_0124-RELATED"/>
    <property type="match status" value="1"/>
</dbReference>
<dbReference type="InterPro" id="IPR017871">
    <property type="entry name" value="ABC_transporter-like_CS"/>
</dbReference>